<keyword evidence="2" id="KW-1133">Transmembrane helix</keyword>
<accession>A0A218ZFW4</accession>
<evidence type="ECO:0000256" key="1">
    <source>
        <dbReference type="SAM" id="MobiDB-lite"/>
    </source>
</evidence>
<comment type="caution">
    <text evidence="3">The sequence shown here is derived from an EMBL/GenBank/DDBJ whole genome shotgun (WGS) entry which is preliminary data.</text>
</comment>
<feature type="compositionally biased region" description="Low complexity" evidence="1">
    <location>
        <begin position="28"/>
        <end position="37"/>
    </location>
</feature>
<evidence type="ECO:0000313" key="3">
    <source>
        <dbReference type="EMBL" id="OWP06878.1"/>
    </source>
</evidence>
<reference evidence="3 4" key="1">
    <citation type="submission" date="2017-04" db="EMBL/GenBank/DDBJ databases">
        <title>Draft genome sequence of Marssonina coronaria NL1: causal agent of apple blotch.</title>
        <authorList>
            <person name="Cheng Q."/>
        </authorList>
    </citation>
    <scope>NUCLEOTIDE SEQUENCE [LARGE SCALE GENOMIC DNA]</scope>
    <source>
        <strain evidence="3 4">NL1</strain>
    </source>
</reference>
<evidence type="ECO:0000256" key="2">
    <source>
        <dbReference type="SAM" id="Phobius"/>
    </source>
</evidence>
<keyword evidence="4" id="KW-1185">Reference proteome</keyword>
<sequence>MVRSAGGPSLGRLGGSQKSNRTLVLKGPTTPTSSSTTTSSALNILFAFAAGLSSAALFPLLAAAATPVPTATAAADPFVSPFVSPAPAIATPVLAPAVPPAFAPAIAGIFASRPLAEGVLVGLS</sequence>
<organism evidence="3 4">
    <name type="scientific">Diplocarpon coronariae</name>
    <dbReference type="NCBI Taxonomy" id="2795749"/>
    <lineage>
        <taxon>Eukaryota</taxon>
        <taxon>Fungi</taxon>
        <taxon>Dikarya</taxon>
        <taxon>Ascomycota</taxon>
        <taxon>Pezizomycotina</taxon>
        <taxon>Leotiomycetes</taxon>
        <taxon>Helotiales</taxon>
        <taxon>Drepanopezizaceae</taxon>
        <taxon>Diplocarpon</taxon>
    </lineage>
</organism>
<keyword evidence="2" id="KW-0812">Transmembrane</keyword>
<keyword evidence="2" id="KW-0472">Membrane</keyword>
<evidence type="ECO:0000313" key="4">
    <source>
        <dbReference type="Proteomes" id="UP000242519"/>
    </source>
</evidence>
<name>A0A218ZFW4_9HELO</name>
<feature type="region of interest" description="Disordered" evidence="1">
    <location>
        <begin position="1"/>
        <end position="37"/>
    </location>
</feature>
<dbReference type="InParanoid" id="A0A218ZFW4"/>
<proteinExistence type="predicted"/>
<dbReference type="EMBL" id="MZNU01000030">
    <property type="protein sequence ID" value="OWP06878.1"/>
    <property type="molecule type" value="Genomic_DNA"/>
</dbReference>
<dbReference type="Proteomes" id="UP000242519">
    <property type="component" value="Unassembled WGS sequence"/>
</dbReference>
<feature type="transmembrane region" description="Helical" evidence="2">
    <location>
        <begin position="41"/>
        <end position="62"/>
    </location>
</feature>
<dbReference type="AlphaFoldDB" id="A0A218ZFW4"/>
<protein>
    <submittedName>
        <fullName evidence="3">Uncharacterized protein</fullName>
    </submittedName>
</protein>
<gene>
    <name evidence="3" type="ORF">B2J93_399</name>
</gene>